<dbReference type="AlphaFoldDB" id="A0A0F9NQM9"/>
<name>A0A0F9NQM9_9ZZZZ</name>
<accession>A0A0F9NQM9</accession>
<gene>
    <name evidence="1" type="ORF">LCGC14_0937670</name>
</gene>
<organism evidence="1">
    <name type="scientific">marine sediment metagenome</name>
    <dbReference type="NCBI Taxonomy" id="412755"/>
    <lineage>
        <taxon>unclassified sequences</taxon>
        <taxon>metagenomes</taxon>
        <taxon>ecological metagenomes</taxon>
    </lineage>
</organism>
<evidence type="ECO:0000313" key="1">
    <source>
        <dbReference type="EMBL" id="KKN20234.1"/>
    </source>
</evidence>
<protein>
    <submittedName>
        <fullName evidence="1">Uncharacterized protein</fullName>
    </submittedName>
</protein>
<proteinExistence type="predicted"/>
<dbReference type="EMBL" id="LAZR01003262">
    <property type="protein sequence ID" value="KKN20234.1"/>
    <property type="molecule type" value="Genomic_DNA"/>
</dbReference>
<comment type="caution">
    <text evidence="1">The sequence shown here is derived from an EMBL/GenBank/DDBJ whole genome shotgun (WGS) entry which is preliminary data.</text>
</comment>
<sequence length="46" mass="5460">MILLNMVNSILNEIPEPIYIQLLNNSEYVLLTKEVYKKILSEGYRF</sequence>
<reference evidence="1" key="1">
    <citation type="journal article" date="2015" name="Nature">
        <title>Complex archaea that bridge the gap between prokaryotes and eukaryotes.</title>
        <authorList>
            <person name="Spang A."/>
            <person name="Saw J.H."/>
            <person name="Jorgensen S.L."/>
            <person name="Zaremba-Niedzwiedzka K."/>
            <person name="Martijn J."/>
            <person name="Lind A.E."/>
            <person name="van Eijk R."/>
            <person name="Schleper C."/>
            <person name="Guy L."/>
            <person name="Ettema T.J."/>
        </authorList>
    </citation>
    <scope>NUCLEOTIDE SEQUENCE</scope>
</reference>